<organism evidence="3 4">
    <name type="scientific">Lithohypha guttulata</name>
    <dbReference type="NCBI Taxonomy" id="1690604"/>
    <lineage>
        <taxon>Eukaryota</taxon>
        <taxon>Fungi</taxon>
        <taxon>Dikarya</taxon>
        <taxon>Ascomycota</taxon>
        <taxon>Pezizomycotina</taxon>
        <taxon>Eurotiomycetes</taxon>
        <taxon>Chaetothyriomycetidae</taxon>
        <taxon>Chaetothyriales</taxon>
        <taxon>Trichomeriaceae</taxon>
        <taxon>Lithohypha</taxon>
    </lineage>
</organism>
<evidence type="ECO:0000259" key="2">
    <source>
        <dbReference type="PROSITE" id="PS50966"/>
    </source>
</evidence>
<reference evidence="3 4" key="1">
    <citation type="submission" date="2023-08" db="EMBL/GenBank/DDBJ databases">
        <title>Black Yeasts Isolated from many extreme environments.</title>
        <authorList>
            <person name="Coleine C."/>
            <person name="Stajich J.E."/>
            <person name="Selbmann L."/>
        </authorList>
    </citation>
    <scope>NUCLEOTIDE SEQUENCE [LARGE SCALE GENOMIC DNA]</scope>
    <source>
        <strain evidence="3 4">CCFEE 5910</strain>
    </source>
</reference>
<dbReference type="AlphaFoldDB" id="A0AAN7YBU5"/>
<feature type="domain" description="SWIM-type" evidence="2">
    <location>
        <begin position="127"/>
        <end position="201"/>
    </location>
</feature>
<name>A0AAN7YBU5_9EURO</name>
<proteinExistence type="predicted"/>
<protein>
    <recommendedName>
        <fullName evidence="2">SWIM-type domain-containing protein</fullName>
    </recommendedName>
</protein>
<dbReference type="EMBL" id="JAVRRJ010000002">
    <property type="protein sequence ID" value="KAK5087765.1"/>
    <property type="molecule type" value="Genomic_DNA"/>
</dbReference>
<evidence type="ECO:0000256" key="1">
    <source>
        <dbReference type="PROSITE-ProRule" id="PRU00325"/>
    </source>
</evidence>
<gene>
    <name evidence="3" type="ORF">LTR05_001980</name>
</gene>
<dbReference type="PROSITE" id="PS50966">
    <property type="entry name" value="ZF_SWIM"/>
    <property type="match status" value="1"/>
</dbReference>
<evidence type="ECO:0000313" key="4">
    <source>
        <dbReference type="Proteomes" id="UP001309876"/>
    </source>
</evidence>
<comment type="caution">
    <text evidence="3">The sequence shown here is derived from an EMBL/GenBank/DDBJ whole genome shotgun (WGS) entry which is preliminary data.</text>
</comment>
<keyword evidence="1" id="KW-0479">Metal-binding</keyword>
<evidence type="ECO:0000313" key="3">
    <source>
        <dbReference type="EMBL" id="KAK5087765.1"/>
    </source>
</evidence>
<dbReference type="GO" id="GO:0008270">
    <property type="term" value="F:zinc ion binding"/>
    <property type="evidence" value="ECO:0007669"/>
    <property type="project" value="UniProtKB-KW"/>
</dbReference>
<accession>A0AAN7YBU5</accession>
<keyword evidence="1" id="KW-0862">Zinc</keyword>
<dbReference type="InterPro" id="IPR007527">
    <property type="entry name" value="Znf_SWIM"/>
</dbReference>
<keyword evidence="1" id="KW-0863">Zinc-finger</keyword>
<keyword evidence="4" id="KW-1185">Reference proteome</keyword>
<sequence length="230" mass="25353">MPTTSKEFITAVLTELNRVNVADQPALQYPSSTTRSSRLAQLKGKDAEQARSTFLTLHFLFPHELLPALDLLDRKLVKRFRCSRPSSESPPTEVFYIQSASAVTASDNRRSANSRFRNAWRATKIHYEVRLDSWNCSCAAFAQAELKMLLARAKMSGEQMKAAKSAQRSFSSQMLFGGTTTRHDAVVPTCKHILAAIIGTAAPKLFGDGIDSKDVSKEELAAWAAGWGEA</sequence>
<dbReference type="Proteomes" id="UP001309876">
    <property type="component" value="Unassembled WGS sequence"/>
</dbReference>